<keyword evidence="4" id="KW-0808">Transferase</keyword>
<keyword evidence="8" id="KW-1185">Reference proteome</keyword>
<dbReference type="InterPro" id="IPR045269">
    <property type="entry name" value="Atg1-like"/>
</dbReference>
<evidence type="ECO:0000259" key="6">
    <source>
        <dbReference type="PROSITE" id="PS50011"/>
    </source>
</evidence>
<organism evidence="7 8">
    <name type="scientific">Bondarzewia mesenterica</name>
    <dbReference type="NCBI Taxonomy" id="1095465"/>
    <lineage>
        <taxon>Eukaryota</taxon>
        <taxon>Fungi</taxon>
        <taxon>Dikarya</taxon>
        <taxon>Basidiomycota</taxon>
        <taxon>Agaricomycotina</taxon>
        <taxon>Agaricomycetes</taxon>
        <taxon>Russulales</taxon>
        <taxon>Bondarzewiaceae</taxon>
        <taxon>Bondarzewia</taxon>
    </lineage>
</organism>
<evidence type="ECO:0000256" key="4">
    <source>
        <dbReference type="RuleBase" id="RU000304"/>
    </source>
</evidence>
<dbReference type="PROSITE" id="PS00107">
    <property type="entry name" value="PROTEIN_KINASE_ATP"/>
    <property type="match status" value="1"/>
</dbReference>
<evidence type="ECO:0000313" key="8">
    <source>
        <dbReference type="Proteomes" id="UP000310158"/>
    </source>
</evidence>
<dbReference type="OrthoDB" id="541276at2759"/>
<keyword evidence="4" id="KW-0723">Serine/threonine-protein kinase</keyword>
<keyword evidence="4" id="KW-0418">Kinase</keyword>
<dbReference type="PROSITE" id="PS00108">
    <property type="entry name" value="PROTEIN_KINASE_ST"/>
    <property type="match status" value="1"/>
</dbReference>
<evidence type="ECO:0000313" key="7">
    <source>
        <dbReference type="EMBL" id="THH20102.1"/>
    </source>
</evidence>
<keyword evidence="1 3" id="KW-0547">Nucleotide-binding</keyword>
<proteinExistence type="inferred from homology"/>
<dbReference type="AlphaFoldDB" id="A0A4S4M4M8"/>
<feature type="region of interest" description="Disordered" evidence="5">
    <location>
        <begin position="172"/>
        <end position="198"/>
    </location>
</feature>
<dbReference type="EMBL" id="SGPL01000029">
    <property type="protein sequence ID" value="THH20102.1"/>
    <property type="molecule type" value="Genomic_DNA"/>
</dbReference>
<gene>
    <name evidence="7" type="ORF">EW146_g1199</name>
</gene>
<dbReference type="SMART" id="SM00220">
    <property type="entry name" value="S_TKc"/>
    <property type="match status" value="1"/>
</dbReference>
<protein>
    <recommendedName>
        <fullName evidence="6">Protein kinase domain-containing protein</fullName>
    </recommendedName>
</protein>
<dbReference type="PANTHER" id="PTHR24348">
    <property type="entry name" value="SERINE/THREONINE-PROTEIN KINASE UNC-51-RELATED"/>
    <property type="match status" value="1"/>
</dbReference>
<dbReference type="GO" id="GO:0005524">
    <property type="term" value="F:ATP binding"/>
    <property type="evidence" value="ECO:0007669"/>
    <property type="project" value="UniProtKB-UniRule"/>
</dbReference>
<feature type="binding site" evidence="3">
    <location>
        <position position="49"/>
    </location>
    <ligand>
        <name>ATP</name>
        <dbReference type="ChEBI" id="CHEBI:30616"/>
    </ligand>
</feature>
<dbReference type="InterPro" id="IPR000719">
    <property type="entry name" value="Prot_kinase_dom"/>
</dbReference>
<evidence type="ECO:0000256" key="1">
    <source>
        <dbReference type="ARBA" id="ARBA00022741"/>
    </source>
</evidence>
<dbReference type="SUPFAM" id="SSF56112">
    <property type="entry name" value="Protein kinase-like (PK-like)"/>
    <property type="match status" value="1"/>
</dbReference>
<dbReference type="Gene3D" id="1.10.510.10">
    <property type="entry name" value="Transferase(Phosphotransferase) domain 1"/>
    <property type="match status" value="1"/>
</dbReference>
<dbReference type="GO" id="GO:0005737">
    <property type="term" value="C:cytoplasm"/>
    <property type="evidence" value="ECO:0007669"/>
    <property type="project" value="TreeGrafter"/>
</dbReference>
<dbReference type="InterPro" id="IPR008271">
    <property type="entry name" value="Ser/Thr_kinase_AS"/>
</dbReference>
<dbReference type="InterPro" id="IPR017441">
    <property type="entry name" value="Protein_kinase_ATP_BS"/>
</dbReference>
<accession>A0A4S4M4M8</accession>
<dbReference type="Proteomes" id="UP000310158">
    <property type="component" value="Unassembled WGS sequence"/>
</dbReference>
<dbReference type="GO" id="GO:0004674">
    <property type="term" value="F:protein serine/threonine kinase activity"/>
    <property type="evidence" value="ECO:0007669"/>
    <property type="project" value="UniProtKB-KW"/>
</dbReference>
<dbReference type="InterPro" id="IPR011009">
    <property type="entry name" value="Kinase-like_dom_sf"/>
</dbReference>
<comment type="similarity">
    <text evidence="4">Belongs to the protein kinase superfamily.</text>
</comment>
<reference evidence="7 8" key="1">
    <citation type="submission" date="2019-02" db="EMBL/GenBank/DDBJ databases">
        <title>Genome sequencing of the rare red list fungi Bondarzewia mesenterica.</title>
        <authorList>
            <person name="Buettner E."/>
            <person name="Kellner H."/>
        </authorList>
    </citation>
    <scope>NUCLEOTIDE SEQUENCE [LARGE SCALE GENOMIC DNA]</scope>
    <source>
        <strain evidence="7 8">DSM 108281</strain>
    </source>
</reference>
<feature type="domain" description="Protein kinase" evidence="6">
    <location>
        <begin position="20"/>
        <end position="284"/>
    </location>
</feature>
<dbReference type="PROSITE" id="PS50011">
    <property type="entry name" value="PROTEIN_KINASE_DOM"/>
    <property type="match status" value="1"/>
</dbReference>
<evidence type="ECO:0000256" key="3">
    <source>
        <dbReference type="PROSITE-ProRule" id="PRU10141"/>
    </source>
</evidence>
<comment type="caution">
    <text evidence="7">The sequence shown here is derived from an EMBL/GenBank/DDBJ whole genome shotgun (WGS) entry which is preliminary data.</text>
</comment>
<evidence type="ECO:0000256" key="2">
    <source>
        <dbReference type="ARBA" id="ARBA00022840"/>
    </source>
</evidence>
<evidence type="ECO:0000256" key="5">
    <source>
        <dbReference type="SAM" id="MobiDB-lite"/>
    </source>
</evidence>
<name>A0A4S4M4M8_9AGAM</name>
<keyword evidence="2 3" id="KW-0067">ATP-binding</keyword>
<dbReference type="GO" id="GO:0010506">
    <property type="term" value="P:regulation of autophagy"/>
    <property type="evidence" value="ECO:0007669"/>
    <property type="project" value="InterPro"/>
</dbReference>
<sequence>MGISSRIPDLTNSTIDNGSLLLTKRIGSGGFGVVYHAIHSTTTTEYAVKCQLRHEAGTREARYQARETTFHRLVSSHPNIVTIHRVIVEDAYVFIVMDLCPSGNLLEIIAKRGIFWQNNKLVKQVFTQIIDAVQACHDKHIYHRDLKPENILCSVDASKVYLTDFGLASSRSESDHRAGTAPYESPECRNAKSTGRSFNTSASDVWSLGLVLLNMLTGRSPWAVAEPSDINFTAYLDDPHFFAHTLPLSREMDGLIRRVLSANPCCRPSLAEVREEIRKMKTFFLTDKQIAKSNGVVQAVAHCYSKQKRMGLYREPFTPNAPPVPSNVAIRCPSDDFDIDDPAMPNHHPTTIYAVEKLSSRSRTLLRRIPNIPLPPSTSKP</sequence>
<dbReference type="Pfam" id="PF00069">
    <property type="entry name" value="Pkinase"/>
    <property type="match status" value="1"/>
</dbReference>